<comment type="cofactor">
    <cofactor evidence="1 14">
        <name>pyridoxal 5'-phosphate</name>
        <dbReference type="ChEBI" id="CHEBI:597326"/>
    </cofactor>
</comment>
<evidence type="ECO:0000256" key="7">
    <source>
        <dbReference type="ARBA" id="ARBA00022946"/>
    </source>
</evidence>
<dbReference type="Pfam" id="PF01053">
    <property type="entry name" value="Cys_Met_Meta_PP"/>
    <property type="match status" value="1"/>
</dbReference>
<keyword evidence="7" id="KW-0809">Transit peptide</keyword>
<feature type="modified residue" description="N6-(pyridoxal phosphate)lysine" evidence="13">
    <location>
        <position position="265"/>
    </location>
</feature>
<keyword evidence="16" id="KW-1185">Reference proteome</keyword>
<evidence type="ECO:0000256" key="11">
    <source>
        <dbReference type="ARBA" id="ARBA00052283"/>
    </source>
</evidence>
<dbReference type="GO" id="GO:0071266">
    <property type="term" value="P:'de novo' L-methionine biosynthetic process"/>
    <property type="evidence" value="ECO:0007669"/>
    <property type="project" value="InterPro"/>
</dbReference>
<dbReference type="PIRSF" id="PIRSF001434">
    <property type="entry name" value="CGS"/>
    <property type="match status" value="1"/>
</dbReference>
<evidence type="ECO:0000313" key="16">
    <source>
        <dbReference type="Proteomes" id="UP001293593"/>
    </source>
</evidence>
<dbReference type="FunFam" id="3.40.640.10:FF:000009">
    <property type="entry name" value="Cystathionine gamma-synthase homolog"/>
    <property type="match status" value="1"/>
</dbReference>
<dbReference type="NCBIfam" id="TIGR01329">
    <property type="entry name" value="cysta_beta_ly_E"/>
    <property type="match status" value="1"/>
</dbReference>
<evidence type="ECO:0000313" key="15">
    <source>
        <dbReference type="EMBL" id="KAK4265206.1"/>
    </source>
</evidence>
<protein>
    <recommendedName>
        <fullName evidence="9">Cysteine-S-conjugate beta-lyase</fullName>
    </recommendedName>
</protein>
<evidence type="ECO:0000256" key="6">
    <source>
        <dbReference type="ARBA" id="ARBA00022898"/>
    </source>
</evidence>
<keyword evidence="8" id="KW-0456">Lyase</keyword>
<evidence type="ECO:0000256" key="3">
    <source>
        <dbReference type="ARBA" id="ARBA00009077"/>
    </source>
</evidence>
<evidence type="ECO:0000256" key="1">
    <source>
        <dbReference type="ARBA" id="ARBA00001933"/>
    </source>
</evidence>
<dbReference type="PANTHER" id="PTHR11808">
    <property type="entry name" value="TRANS-SULFURATION ENZYME FAMILY MEMBER"/>
    <property type="match status" value="1"/>
</dbReference>
<name>A0AAE1J7K0_9FABA</name>
<dbReference type="EMBL" id="JAWXYG010000008">
    <property type="protein sequence ID" value="KAK4265206.1"/>
    <property type="molecule type" value="Genomic_DNA"/>
</dbReference>
<evidence type="ECO:0000256" key="8">
    <source>
        <dbReference type="ARBA" id="ARBA00023239"/>
    </source>
</evidence>
<keyword evidence="6 13" id="KW-0663">Pyridoxal phosphate</keyword>
<dbReference type="Gene3D" id="3.90.1150.10">
    <property type="entry name" value="Aspartate Aminotransferase, domain 1"/>
    <property type="match status" value="1"/>
</dbReference>
<dbReference type="CDD" id="cd00614">
    <property type="entry name" value="CGS_like"/>
    <property type="match status" value="1"/>
</dbReference>
<comment type="subcellular location">
    <subcellularLocation>
        <location evidence="2">Plastid</location>
        <location evidence="2">Chloroplast</location>
    </subcellularLocation>
</comment>
<evidence type="ECO:0000256" key="14">
    <source>
        <dbReference type="RuleBase" id="RU362118"/>
    </source>
</evidence>
<evidence type="ECO:0000256" key="12">
    <source>
        <dbReference type="ARBA" id="ARBA00064715"/>
    </source>
</evidence>
<dbReference type="InterPro" id="IPR000277">
    <property type="entry name" value="Cys/Met-Metab_PyrdxlP-dep_enz"/>
</dbReference>
<comment type="similarity">
    <text evidence="3 14">Belongs to the trans-sulfuration enzymes family.</text>
</comment>
<evidence type="ECO:0000256" key="4">
    <source>
        <dbReference type="ARBA" id="ARBA00022528"/>
    </source>
</evidence>
<comment type="subunit">
    <text evidence="12">Forms homodimers. May form homotetramers from two homodimers.</text>
</comment>
<dbReference type="InterPro" id="IPR006238">
    <property type="entry name" value="Cys_b_lyase_euk"/>
</dbReference>
<dbReference type="SUPFAM" id="SSF53383">
    <property type="entry name" value="PLP-dependent transferases"/>
    <property type="match status" value="1"/>
</dbReference>
<evidence type="ECO:0000256" key="5">
    <source>
        <dbReference type="ARBA" id="ARBA00022640"/>
    </source>
</evidence>
<dbReference type="Proteomes" id="UP001293593">
    <property type="component" value="Unassembled WGS sequence"/>
</dbReference>
<dbReference type="GO" id="GO:0047804">
    <property type="term" value="F:cysteine-S-conjugate beta-lyase activity"/>
    <property type="evidence" value="ECO:0007669"/>
    <property type="project" value="UniProtKB-EC"/>
</dbReference>
<evidence type="ECO:0000256" key="10">
    <source>
        <dbReference type="ARBA" id="ARBA00049325"/>
    </source>
</evidence>
<dbReference type="GO" id="GO:0030170">
    <property type="term" value="F:pyridoxal phosphate binding"/>
    <property type="evidence" value="ECO:0007669"/>
    <property type="project" value="InterPro"/>
</dbReference>
<keyword evidence="5" id="KW-0934">Plastid</keyword>
<dbReference type="InterPro" id="IPR015421">
    <property type="entry name" value="PyrdxlP-dep_Trfase_major"/>
</dbReference>
<dbReference type="InterPro" id="IPR015422">
    <property type="entry name" value="PyrdxlP-dep_Trfase_small"/>
</dbReference>
<dbReference type="GO" id="GO:0009507">
    <property type="term" value="C:chloroplast"/>
    <property type="evidence" value="ECO:0007669"/>
    <property type="project" value="UniProtKB-SubCell"/>
</dbReference>
<keyword evidence="4" id="KW-0150">Chloroplast</keyword>
<proteinExistence type="inferred from homology"/>
<sequence>MALASTFLTPFVTPVPVNLHTTSTSLAFNKAAGLKLNRIQIHAKRFRLNCSIEREKLTKVALEDEDQQTLEAGISTLLVNFDTGCDPHGATSTPIYQTATFKMLSATEFGPFSYTRNRNPTRDVLERLIAQLERATRSLCFSTGMAALSAVCQLVGNGDEIITVDDIYGGSDRILNQIIATKGVSVRRVNTSDLAAVAAAVGPKTKLVWLESPTNPQLQICDIRKISEIAHANGALVLVDNSIMSPVLSQPLELGADIVVHSATKFISGNSNVMAGVLSVKDPSLDGELQFFKSAVGCGLSPNDCWLVLEGIKTLALRVERKQENAQKIAEFLNSHHRVKKVNYPGLPSHPGHDLHFSQAKGAGSVLSFTTGSLPLSKHIVEKTKFFSMTVSFGGVSSVICLPWFTSHASIPEEEREERGLSTDLVRISAGIENIDDLIDDLDKVLSSGPH</sequence>
<evidence type="ECO:0000256" key="2">
    <source>
        <dbReference type="ARBA" id="ARBA00004229"/>
    </source>
</evidence>
<accession>A0AAE1J7K0</accession>
<evidence type="ECO:0000256" key="13">
    <source>
        <dbReference type="PIRSR" id="PIRSR001434-2"/>
    </source>
</evidence>
<comment type="caution">
    <text evidence="15">The sequence shown here is derived from an EMBL/GenBank/DDBJ whole genome shotgun (WGS) entry which is preliminary data.</text>
</comment>
<organism evidence="15 16">
    <name type="scientific">Acacia crassicarpa</name>
    <name type="common">northern wattle</name>
    <dbReference type="NCBI Taxonomy" id="499986"/>
    <lineage>
        <taxon>Eukaryota</taxon>
        <taxon>Viridiplantae</taxon>
        <taxon>Streptophyta</taxon>
        <taxon>Embryophyta</taxon>
        <taxon>Tracheophyta</taxon>
        <taxon>Spermatophyta</taxon>
        <taxon>Magnoliopsida</taxon>
        <taxon>eudicotyledons</taxon>
        <taxon>Gunneridae</taxon>
        <taxon>Pentapetalae</taxon>
        <taxon>rosids</taxon>
        <taxon>fabids</taxon>
        <taxon>Fabales</taxon>
        <taxon>Fabaceae</taxon>
        <taxon>Caesalpinioideae</taxon>
        <taxon>mimosoid clade</taxon>
        <taxon>Acacieae</taxon>
        <taxon>Acacia</taxon>
    </lineage>
</organism>
<comment type="catalytic activity">
    <reaction evidence="10">
        <text>an S-substituted L-cysteine + H2O = a thiol + pyruvate + NH4(+)</text>
        <dbReference type="Rhea" id="RHEA:18121"/>
        <dbReference type="ChEBI" id="CHEBI:15361"/>
        <dbReference type="ChEBI" id="CHEBI:15377"/>
        <dbReference type="ChEBI" id="CHEBI:28938"/>
        <dbReference type="ChEBI" id="CHEBI:29256"/>
        <dbReference type="ChEBI" id="CHEBI:58717"/>
        <dbReference type="EC" id="4.4.1.13"/>
    </reaction>
    <physiologicalReaction direction="left-to-right" evidence="10">
        <dbReference type="Rhea" id="RHEA:18122"/>
    </physiologicalReaction>
</comment>
<reference evidence="15" key="1">
    <citation type="submission" date="2023-10" db="EMBL/GenBank/DDBJ databases">
        <title>Chromosome-level genome of the transformable northern wattle, Acacia crassicarpa.</title>
        <authorList>
            <person name="Massaro I."/>
            <person name="Sinha N.R."/>
            <person name="Poethig S."/>
            <person name="Leichty A.R."/>
        </authorList>
    </citation>
    <scope>NUCLEOTIDE SEQUENCE</scope>
    <source>
        <strain evidence="15">Acra3RX</strain>
        <tissue evidence="15">Leaf</tissue>
    </source>
</reference>
<dbReference type="Gene3D" id="3.40.640.10">
    <property type="entry name" value="Type I PLP-dependent aspartate aminotransferase-like (Major domain)"/>
    <property type="match status" value="1"/>
</dbReference>
<dbReference type="FunFam" id="3.90.1150.10:FF:000033">
    <property type="entry name" value="Cystathionine gamma-synthase"/>
    <property type="match status" value="1"/>
</dbReference>
<dbReference type="InterPro" id="IPR015424">
    <property type="entry name" value="PyrdxlP-dep_Trfase"/>
</dbReference>
<comment type="catalytic activity">
    <reaction evidence="11">
        <text>L,L-cystathionine + H2O = L-homocysteine + pyruvate + NH4(+)</text>
        <dbReference type="Rhea" id="RHEA:13965"/>
        <dbReference type="ChEBI" id="CHEBI:15361"/>
        <dbReference type="ChEBI" id="CHEBI:15377"/>
        <dbReference type="ChEBI" id="CHEBI:28938"/>
        <dbReference type="ChEBI" id="CHEBI:58161"/>
        <dbReference type="ChEBI" id="CHEBI:58199"/>
    </reaction>
    <physiologicalReaction direction="left-to-right" evidence="11">
        <dbReference type="Rhea" id="RHEA:13966"/>
    </physiologicalReaction>
</comment>
<evidence type="ECO:0000256" key="9">
    <source>
        <dbReference type="ARBA" id="ARBA00047213"/>
    </source>
</evidence>
<dbReference type="AlphaFoldDB" id="A0AAE1J7K0"/>
<gene>
    <name evidence="15" type="ORF">QN277_026289</name>
</gene>
<dbReference type="PANTHER" id="PTHR11808:SF50">
    <property type="entry name" value="CYSTATHIONINE BETA-LYASE"/>
    <property type="match status" value="1"/>
</dbReference>
<dbReference type="GO" id="GO:0019346">
    <property type="term" value="P:transsulfuration"/>
    <property type="evidence" value="ECO:0007669"/>
    <property type="project" value="InterPro"/>
</dbReference>